<dbReference type="AlphaFoldDB" id="A0A4P7UDM0"/>
<dbReference type="Proteomes" id="UP000297025">
    <property type="component" value="Chromosome"/>
</dbReference>
<sequence>MATEPVKDTDPTIGRLISDASRDVSSLIHKEIELAKSELKVSVKAGGTGIGLFAGAAFMGLMVLILLSITIAHFIHWGGKGLDLHWAYLIVTGFYLLVAAILALVGLRKVKKVKAPERAIRQAQDDPAPQALTRRTVIDRAPSTKGAPATLSRSGRTDIWSTFDVAQPAQAPVSTGRVAVIPIDADSPTCCEVNA</sequence>
<evidence type="ECO:0000313" key="2">
    <source>
        <dbReference type="EMBL" id="QCC78372.1"/>
    </source>
</evidence>
<dbReference type="OrthoDB" id="3826923at2"/>
<dbReference type="InterPro" id="IPR009937">
    <property type="entry name" value="Phage_holin_3_6"/>
</dbReference>
<keyword evidence="1" id="KW-1133">Transmembrane helix</keyword>
<keyword evidence="1" id="KW-0812">Transmembrane</keyword>
<evidence type="ECO:0000256" key="1">
    <source>
        <dbReference type="SAM" id="Phobius"/>
    </source>
</evidence>
<dbReference type="KEGG" id="ndp:E2C04_16330"/>
<gene>
    <name evidence="2" type="ORF">E2C04_16330</name>
</gene>
<feature type="transmembrane region" description="Helical" evidence="1">
    <location>
        <begin position="86"/>
        <end position="107"/>
    </location>
</feature>
<dbReference type="Pfam" id="PF07332">
    <property type="entry name" value="Phage_holin_3_6"/>
    <property type="match status" value="1"/>
</dbReference>
<accession>A0A4P7UDM0</accession>
<keyword evidence="1" id="KW-0472">Membrane</keyword>
<dbReference type="EMBL" id="CP038462">
    <property type="protein sequence ID" value="QCC78372.1"/>
    <property type="molecule type" value="Genomic_DNA"/>
</dbReference>
<dbReference type="RefSeq" id="WP_135833409.1">
    <property type="nucleotide sequence ID" value="NZ_CP038462.1"/>
</dbReference>
<name>A0A4P7UDM0_9ACTN</name>
<evidence type="ECO:0000313" key="3">
    <source>
        <dbReference type="Proteomes" id="UP000297025"/>
    </source>
</evidence>
<protein>
    <submittedName>
        <fullName evidence="2">Phage holin family protein</fullName>
    </submittedName>
</protein>
<reference evidence="2 3" key="1">
    <citation type="journal article" date="2008" name="Int. J. Syst. Evol. Microbiol.">
        <title>Nocardioides daphniae sp. nov., isolated from Daphnia cucullata (Crustacea: Cladocera).</title>
        <authorList>
            <person name="Toth E.M."/>
            <person name="Keki Z."/>
            <person name="Homonnay Z.G."/>
            <person name="Borsodi A.K."/>
            <person name="Marialigeti K."/>
            <person name="Schumann P."/>
        </authorList>
    </citation>
    <scope>NUCLEOTIDE SEQUENCE [LARGE SCALE GENOMIC DNA]</scope>
    <source>
        <strain evidence="2 3">JCM 16608</strain>
    </source>
</reference>
<proteinExistence type="predicted"/>
<feature type="transmembrane region" description="Helical" evidence="1">
    <location>
        <begin position="50"/>
        <end position="74"/>
    </location>
</feature>
<organism evidence="2 3">
    <name type="scientific">Nocardioides daphniae</name>
    <dbReference type="NCBI Taxonomy" id="402297"/>
    <lineage>
        <taxon>Bacteria</taxon>
        <taxon>Bacillati</taxon>
        <taxon>Actinomycetota</taxon>
        <taxon>Actinomycetes</taxon>
        <taxon>Propionibacteriales</taxon>
        <taxon>Nocardioidaceae</taxon>
        <taxon>Nocardioides</taxon>
    </lineage>
</organism>